<keyword evidence="2" id="KW-1185">Reference proteome</keyword>
<dbReference type="PANTHER" id="PTHR11439">
    <property type="entry name" value="GAG-POL-RELATED RETROTRANSPOSON"/>
    <property type="match status" value="1"/>
</dbReference>
<accession>A0A084BCG3</accession>
<name>A0A084BCG3_STACB</name>
<dbReference type="EMBL" id="KL647383">
    <property type="protein sequence ID" value="KEY75242.1"/>
    <property type="molecule type" value="Genomic_DNA"/>
</dbReference>
<gene>
    <name evidence="1" type="ORF">S7711_09305</name>
</gene>
<sequence>MGANSISTPCPAKIVIPHNWKDKGTYTVSKLCEANNNPVAEHEAIKLGGKLTDAGIRIRVFADASYADGLRTRASTGAHVVMMGIGPVFWRTKRQTIVAASTAEVEFMNLTPAGMSALWIAKMVSEMGFKAPKPIVIFTDSQNARLTVLNAFNSDCTRHMHVKYEQIIYRVQAGDFEVRHIGTTEMAADGLTEPLFGIKHGESLKQLGM</sequence>
<organism evidence="1 2">
    <name type="scientific">Stachybotrys chartarum (strain CBS 109288 / IBT 7711)</name>
    <name type="common">Toxic black mold</name>
    <name type="synonym">Stilbospora chartarum</name>
    <dbReference type="NCBI Taxonomy" id="1280523"/>
    <lineage>
        <taxon>Eukaryota</taxon>
        <taxon>Fungi</taxon>
        <taxon>Dikarya</taxon>
        <taxon>Ascomycota</taxon>
        <taxon>Pezizomycotina</taxon>
        <taxon>Sordariomycetes</taxon>
        <taxon>Hypocreomycetidae</taxon>
        <taxon>Hypocreales</taxon>
        <taxon>Stachybotryaceae</taxon>
        <taxon>Stachybotrys</taxon>
    </lineage>
</organism>
<dbReference type="AlphaFoldDB" id="A0A084BCG3"/>
<evidence type="ECO:0008006" key="3">
    <source>
        <dbReference type="Google" id="ProtNLM"/>
    </source>
</evidence>
<proteinExistence type="predicted"/>
<reference evidence="1 2" key="1">
    <citation type="journal article" date="2014" name="BMC Genomics">
        <title>Comparative genome sequencing reveals chemotype-specific gene clusters in the toxigenic black mold Stachybotrys.</title>
        <authorList>
            <person name="Semeiks J."/>
            <person name="Borek D."/>
            <person name="Otwinowski Z."/>
            <person name="Grishin N.V."/>
        </authorList>
    </citation>
    <scope>NUCLEOTIDE SEQUENCE [LARGE SCALE GENOMIC DNA]</scope>
    <source>
        <strain evidence="2">CBS 109288 / IBT 7711</strain>
    </source>
</reference>
<dbReference type="PANTHER" id="PTHR11439:SF483">
    <property type="entry name" value="PEPTIDE SYNTHASE GLIP-LIKE, PUTATIVE (AFU_ORTHOLOGUE AFUA_3G12920)-RELATED"/>
    <property type="match status" value="1"/>
</dbReference>
<evidence type="ECO:0000313" key="2">
    <source>
        <dbReference type="Proteomes" id="UP000028045"/>
    </source>
</evidence>
<evidence type="ECO:0000313" key="1">
    <source>
        <dbReference type="EMBL" id="KEY75242.1"/>
    </source>
</evidence>
<dbReference type="HOGENOM" id="CLU_1316166_0_0_1"/>
<dbReference type="CDD" id="cd09272">
    <property type="entry name" value="RNase_HI_RT_Ty1"/>
    <property type="match status" value="1"/>
</dbReference>
<protein>
    <recommendedName>
        <fullName evidence="3">RNase H type-1 domain-containing protein</fullName>
    </recommendedName>
</protein>
<dbReference type="Proteomes" id="UP000028045">
    <property type="component" value="Unassembled WGS sequence"/>
</dbReference>
<dbReference type="OrthoDB" id="4927827at2759"/>